<dbReference type="InterPro" id="IPR013249">
    <property type="entry name" value="RNA_pol_sigma70_r4_t2"/>
</dbReference>
<evidence type="ECO:0000259" key="1">
    <source>
        <dbReference type="Pfam" id="PF08281"/>
    </source>
</evidence>
<reference evidence="2" key="1">
    <citation type="submission" date="2020-10" db="EMBL/GenBank/DDBJ databases">
        <authorList>
            <person name="Gilroy R."/>
        </authorList>
    </citation>
    <scope>NUCLEOTIDE SEQUENCE</scope>
    <source>
        <strain evidence="2">G3-3990</strain>
    </source>
</reference>
<dbReference type="GO" id="GO:0016987">
    <property type="term" value="F:sigma factor activity"/>
    <property type="evidence" value="ECO:0007669"/>
    <property type="project" value="InterPro"/>
</dbReference>
<organism evidence="2 3">
    <name type="scientific">Candidatus Gallipaludibacter merdavium</name>
    <dbReference type="NCBI Taxonomy" id="2840839"/>
    <lineage>
        <taxon>Bacteria</taxon>
        <taxon>Pseudomonadati</taxon>
        <taxon>Bacteroidota</taxon>
        <taxon>Bacteroidia</taxon>
        <taxon>Bacteroidales</taxon>
        <taxon>Candidatus Gallipaludibacter</taxon>
    </lineage>
</organism>
<evidence type="ECO:0000313" key="2">
    <source>
        <dbReference type="EMBL" id="MBO8459898.1"/>
    </source>
</evidence>
<dbReference type="InterPro" id="IPR036388">
    <property type="entry name" value="WH-like_DNA-bd_sf"/>
</dbReference>
<name>A0A9D9HU10_9BACT</name>
<dbReference type="InterPro" id="IPR013324">
    <property type="entry name" value="RNA_pol_sigma_r3/r4-like"/>
</dbReference>
<feature type="non-terminal residue" evidence="2">
    <location>
        <position position="1"/>
    </location>
</feature>
<dbReference type="Gene3D" id="1.10.10.10">
    <property type="entry name" value="Winged helix-like DNA-binding domain superfamily/Winged helix DNA-binding domain"/>
    <property type="match status" value="1"/>
</dbReference>
<dbReference type="SUPFAM" id="SSF88659">
    <property type="entry name" value="Sigma3 and sigma4 domains of RNA polymerase sigma factors"/>
    <property type="match status" value="1"/>
</dbReference>
<proteinExistence type="predicted"/>
<sequence length="58" mass="6690">QREIFELNKEQDIPVADIATRLSINEQVVRNQLSAALKTIRTELQNHAFLLSIFLLNL</sequence>
<gene>
    <name evidence="2" type="ORF">IAA73_06155</name>
</gene>
<protein>
    <submittedName>
        <fullName evidence="2">RNA polymerase subunit sigma-70</fullName>
    </submittedName>
</protein>
<dbReference type="GO" id="GO:0006352">
    <property type="term" value="P:DNA-templated transcription initiation"/>
    <property type="evidence" value="ECO:0007669"/>
    <property type="project" value="InterPro"/>
</dbReference>
<evidence type="ECO:0000313" key="3">
    <source>
        <dbReference type="Proteomes" id="UP000823641"/>
    </source>
</evidence>
<feature type="domain" description="RNA polymerase sigma factor 70 region 4 type 2" evidence="1">
    <location>
        <begin position="1"/>
        <end position="39"/>
    </location>
</feature>
<dbReference type="Proteomes" id="UP000823641">
    <property type="component" value="Unassembled WGS sequence"/>
</dbReference>
<dbReference type="GO" id="GO:0003677">
    <property type="term" value="F:DNA binding"/>
    <property type="evidence" value="ECO:0007669"/>
    <property type="project" value="InterPro"/>
</dbReference>
<dbReference type="Pfam" id="PF08281">
    <property type="entry name" value="Sigma70_r4_2"/>
    <property type="match status" value="1"/>
</dbReference>
<comment type="caution">
    <text evidence="2">The sequence shown here is derived from an EMBL/GenBank/DDBJ whole genome shotgun (WGS) entry which is preliminary data.</text>
</comment>
<dbReference type="EMBL" id="JADIMG010000061">
    <property type="protein sequence ID" value="MBO8459898.1"/>
    <property type="molecule type" value="Genomic_DNA"/>
</dbReference>
<reference evidence="2" key="2">
    <citation type="journal article" date="2021" name="PeerJ">
        <title>Extensive microbial diversity within the chicken gut microbiome revealed by metagenomics and culture.</title>
        <authorList>
            <person name="Gilroy R."/>
            <person name="Ravi A."/>
            <person name="Getino M."/>
            <person name="Pursley I."/>
            <person name="Horton D.L."/>
            <person name="Alikhan N.F."/>
            <person name="Baker D."/>
            <person name="Gharbi K."/>
            <person name="Hall N."/>
            <person name="Watson M."/>
            <person name="Adriaenssens E.M."/>
            <person name="Foster-Nyarko E."/>
            <person name="Jarju S."/>
            <person name="Secka A."/>
            <person name="Antonio M."/>
            <person name="Oren A."/>
            <person name="Chaudhuri R.R."/>
            <person name="La Ragione R."/>
            <person name="Hildebrand F."/>
            <person name="Pallen M.J."/>
        </authorList>
    </citation>
    <scope>NUCLEOTIDE SEQUENCE</scope>
    <source>
        <strain evidence="2">G3-3990</strain>
    </source>
</reference>
<accession>A0A9D9HU10</accession>
<dbReference type="AlphaFoldDB" id="A0A9D9HU10"/>